<keyword evidence="3" id="KW-0378">Hydrolase</keyword>
<keyword evidence="2 3" id="KW-0081">Bacteriolytic enzyme</keyword>
<name>A0ABD3YBK6_9GAMM</name>
<dbReference type="Proteomes" id="UP000027154">
    <property type="component" value="Unassembled WGS sequence"/>
</dbReference>
<dbReference type="EC" id="3.2.1.17" evidence="3"/>
<comment type="catalytic activity">
    <reaction evidence="3">
        <text>Hydrolysis of (1-&gt;4)-beta-linkages between N-acetylmuramic acid and N-acetyl-D-glucosamine residues in a peptidoglycan and between N-acetyl-D-glucosamine residues in chitodextrins.</text>
        <dbReference type="EC" id="3.2.1.17"/>
    </reaction>
</comment>
<organism evidence="4 5">
    <name type="scientific">Pseudoalteromonas fuliginea</name>
    <dbReference type="NCBI Taxonomy" id="1872678"/>
    <lineage>
        <taxon>Bacteria</taxon>
        <taxon>Pseudomonadati</taxon>
        <taxon>Pseudomonadota</taxon>
        <taxon>Gammaproteobacteria</taxon>
        <taxon>Alteromonadales</taxon>
        <taxon>Pseudoalteromonadaceae</taxon>
        <taxon>Pseudoalteromonas</taxon>
    </lineage>
</organism>
<dbReference type="Gene3D" id="1.10.530.40">
    <property type="match status" value="1"/>
</dbReference>
<dbReference type="GO" id="GO:0042742">
    <property type="term" value="P:defense response to bacterium"/>
    <property type="evidence" value="ECO:0007669"/>
    <property type="project" value="UniProtKB-KW"/>
</dbReference>
<reference evidence="4 5" key="1">
    <citation type="submission" date="2014-04" db="EMBL/GenBank/DDBJ databases">
        <title>Pseudoalteromonas galatheae sp. nov., isolated from a deep-sea polychaete near Canal Concepcion, Chile.</title>
        <authorList>
            <person name="Machado H.R."/>
            <person name="Gram L."/>
            <person name="Vynne N.G."/>
        </authorList>
    </citation>
    <scope>NUCLEOTIDE SEQUENCE [LARGE SCALE GENOMIC DNA]</scope>
    <source>
        <strain evidence="4 5">KMM216</strain>
    </source>
</reference>
<dbReference type="InterPro" id="IPR002196">
    <property type="entry name" value="Glyco_hydro_24"/>
</dbReference>
<dbReference type="InterPro" id="IPR052619">
    <property type="entry name" value="Phage_lysozyme-like"/>
</dbReference>
<dbReference type="PANTHER" id="PTHR37406:SF1">
    <property type="entry name" value="T4-TYPE LYSOZYME 1-RELATED"/>
    <property type="match status" value="1"/>
</dbReference>
<keyword evidence="3" id="KW-0326">Glycosidase</keyword>
<comment type="caution">
    <text evidence="4">The sequence shown here is derived from an EMBL/GenBank/DDBJ whole genome shotgun (WGS) entry which is preliminary data.</text>
</comment>
<gene>
    <name evidence="4" type="ORF">DC53_05865</name>
</gene>
<evidence type="ECO:0000256" key="1">
    <source>
        <dbReference type="ARBA" id="ARBA00022529"/>
    </source>
</evidence>
<evidence type="ECO:0000313" key="4">
    <source>
        <dbReference type="EMBL" id="KDC52225.1"/>
    </source>
</evidence>
<evidence type="ECO:0000256" key="2">
    <source>
        <dbReference type="ARBA" id="ARBA00022638"/>
    </source>
</evidence>
<dbReference type="InterPro" id="IPR023347">
    <property type="entry name" value="Lysozyme_dom_sf"/>
</dbReference>
<dbReference type="AlphaFoldDB" id="A0ABD3YBK6"/>
<keyword evidence="1 3" id="KW-0929">Antimicrobial</keyword>
<dbReference type="PANTHER" id="PTHR37406">
    <property type="entry name" value="T4-TYPE LYSOZYME 1-RELATED"/>
    <property type="match status" value="1"/>
</dbReference>
<protein>
    <recommendedName>
        <fullName evidence="3">Lysozyme</fullName>
        <ecNumber evidence="3">3.2.1.17</ecNumber>
    </recommendedName>
</protein>
<accession>A0ABD3YBK6</accession>
<dbReference type="GO" id="GO:0003796">
    <property type="term" value="F:lysozyme activity"/>
    <property type="evidence" value="ECO:0007669"/>
    <property type="project" value="UniProtKB-EC"/>
</dbReference>
<dbReference type="EMBL" id="JJNZ01000017">
    <property type="protein sequence ID" value="KDC52225.1"/>
    <property type="molecule type" value="Genomic_DNA"/>
</dbReference>
<dbReference type="Pfam" id="PF00959">
    <property type="entry name" value="Phage_lysozyme"/>
    <property type="match status" value="1"/>
</dbReference>
<dbReference type="SUPFAM" id="SSF53955">
    <property type="entry name" value="Lysozyme-like"/>
    <property type="match status" value="1"/>
</dbReference>
<proteinExistence type="inferred from homology"/>
<dbReference type="InterPro" id="IPR023346">
    <property type="entry name" value="Lysozyme-like_dom_sf"/>
</dbReference>
<sequence length="135" mass="15165">MQTLKAQLLRYEGLSLKPYRCTEGKLTIGIGRNLEDKGLSLDEVDYLLNNDINNVIAQVAVHIRVFKLLNETKKIILLDMAFNLGVAGLCKFKNMLRALEDKNYPLAAAEMLDSRWAKQVGVRADELAQKMALGE</sequence>
<dbReference type="GO" id="GO:0031640">
    <property type="term" value="P:killing of cells of another organism"/>
    <property type="evidence" value="ECO:0007669"/>
    <property type="project" value="UniProtKB-KW"/>
</dbReference>
<evidence type="ECO:0000313" key="5">
    <source>
        <dbReference type="Proteomes" id="UP000027154"/>
    </source>
</evidence>
<comment type="similarity">
    <text evidence="3">Belongs to the glycosyl hydrolase 24 family.</text>
</comment>
<evidence type="ECO:0000256" key="3">
    <source>
        <dbReference type="RuleBase" id="RU003788"/>
    </source>
</evidence>